<dbReference type="Pfam" id="PF07859">
    <property type="entry name" value="Abhydrolase_3"/>
    <property type="match status" value="1"/>
</dbReference>
<evidence type="ECO:0000313" key="5">
    <source>
        <dbReference type="RefSeq" id="XP_071905738.1"/>
    </source>
</evidence>
<dbReference type="PANTHER" id="PTHR23024:SF406">
    <property type="entry name" value="CARBOXYLESTERASE 15-RELATED"/>
    <property type="match status" value="1"/>
</dbReference>
<evidence type="ECO:0000259" key="3">
    <source>
        <dbReference type="Pfam" id="PF13456"/>
    </source>
</evidence>
<dbReference type="InterPro" id="IPR036397">
    <property type="entry name" value="RNaseH_sf"/>
</dbReference>
<accession>A0ABM4UEN0</accession>
<feature type="domain" description="Alpha/beta hydrolase fold-3" evidence="2">
    <location>
        <begin position="127"/>
        <end position="356"/>
    </location>
</feature>
<evidence type="ECO:0000313" key="4">
    <source>
        <dbReference type="Proteomes" id="UP001652660"/>
    </source>
</evidence>
<gene>
    <name evidence="5" type="primary">LOC113687216</name>
</gene>
<comment type="similarity">
    <text evidence="1">Belongs to the 'GDXG' lipolytic enzyme family.</text>
</comment>
<dbReference type="GeneID" id="113687216"/>
<dbReference type="CDD" id="cd06222">
    <property type="entry name" value="RNase_H_like"/>
    <property type="match status" value="1"/>
</dbReference>
<sequence>MASEVGWQRIEVQSDCKAITEKIHKRCMEESPIATIMEDIGQLSDMFQYCTFSFVYRDGNRCARKMAQFATELVSNYKLIFQHNIPIHEDDSIVQKDCQFDSQNNLYLRLYKPVNTANPSIKLPVVYFLHGRGFCVGSFTGPNNHNACLRLASGLQALVVAPDYRLAPEHRLPAAMDDAVASLKWLQAQAISDRLPGHEYDTWLHDRVVDFDQFYIIGDSSGGYMAHNLAVQHGPGSLVLAPVCVRGYVLMAPFFGGTLRTKSEAEGMPEPLFNVEILDRFWRLSLSQGKNADHPLANPFGTFSQNLESVMLDPVQVITGGIELPRDRVENYARRLKEAGKEVQYVEIEGDHNGFFINDPYSTFGANIVPQEVSFNDSFFTPLEECGDCIGSKGIIAQESDVNVPLVAMARVHANYFKCKRVYKEWRSM</sequence>
<organism evidence="4 5">
    <name type="scientific">Coffea arabica</name>
    <name type="common">Arabian coffee</name>
    <dbReference type="NCBI Taxonomy" id="13443"/>
    <lineage>
        <taxon>Eukaryota</taxon>
        <taxon>Viridiplantae</taxon>
        <taxon>Streptophyta</taxon>
        <taxon>Embryophyta</taxon>
        <taxon>Tracheophyta</taxon>
        <taxon>Spermatophyta</taxon>
        <taxon>Magnoliopsida</taxon>
        <taxon>eudicotyledons</taxon>
        <taxon>Gunneridae</taxon>
        <taxon>Pentapetalae</taxon>
        <taxon>asterids</taxon>
        <taxon>lamiids</taxon>
        <taxon>Gentianales</taxon>
        <taxon>Rubiaceae</taxon>
        <taxon>Ixoroideae</taxon>
        <taxon>Gardenieae complex</taxon>
        <taxon>Bertiereae - Coffeeae clade</taxon>
        <taxon>Coffeeae</taxon>
        <taxon>Coffea</taxon>
    </lineage>
</organism>
<dbReference type="Gene3D" id="3.30.420.10">
    <property type="entry name" value="Ribonuclease H-like superfamily/Ribonuclease H"/>
    <property type="match status" value="1"/>
</dbReference>
<dbReference type="InterPro" id="IPR013094">
    <property type="entry name" value="AB_hydrolase_3"/>
</dbReference>
<proteinExistence type="inferred from homology"/>
<dbReference type="SUPFAM" id="SSF53474">
    <property type="entry name" value="alpha/beta-Hydrolases"/>
    <property type="match status" value="1"/>
</dbReference>
<dbReference type="Gene3D" id="3.40.50.1820">
    <property type="entry name" value="alpha/beta hydrolase"/>
    <property type="match status" value="1"/>
</dbReference>
<dbReference type="RefSeq" id="XP_071905738.1">
    <property type="nucleotide sequence ID" value="XM_072049637.1"/>
</dbReference>
<dbReference type="InterPro" id="IPR029058">
    <property type="entry name" value="AB_hydrolase_fold"/>
</dbReference>
<name>A0ABM4UEN0_COFAR</name>
<dbReference type="InterPro" id="IPR002156">
    <property type="entry name" value="RNaseH_domain"/>
</dbReference>
<dbReference type="InterPro" id="IPR044730">
    <property type="entry name" value="RNase_H-like_dom_plant"/>
</dbReference>
<dbReference type="Pfam" id="PF13456">
    <property type="entry name" value="RVT_3"/>
    <property type="match status" value="1"/>
</dbReference>
<keyword evidence="4" id="KW-1185">Reference proteome</keyword>
<evidence type="ECO:0000256" key="1">
    <source>
        <dbReference type="ARBA" id="ARBA00010515"/>
    </source>
</evidence>
<dbReference type="PANTHER" id="PTHR23024">
    <property type="entry name" value="ARYLACETAMIDE DEACETYLASE"/>
    <property type="match status" value="1"/>
</dbReference>
<feature type="domain" description="RNase H type-1" evidence="3">
    <location>
        <begin position="2"/>
        <end position="70"/>
    </location>
</feature>
<evidence type="ECO:0000259" key="2">
    <source>
        <dbReference type="Pfam" id="PF07859"/>
    </source>
</evidence>
<reference evidence="5" key="1">
    <citation type="submission" date="2025-08" db="UniProtKB">
        <authorList>
            <consortium name="RefSeq"/>
        </authorList>
    </citation>
    <scope>IDENTIFICATION</scope>
    <source>
        <tissue evidence="5">Leaves</tissue>
    </source>
</reference>
<dbReference type="Proteomes" id="UP001652660">
    <property type="component" value="Chromosome 5e"/>
</dbReference>
<dbReference type="InterPro" id="IPR050466">
    <property type="entry name" value="Carboxylest/Gibb_receptor"/>
</dbReference>
<protein>
    <submittedName>
        <fullName evidence="5">Strigolactones hydrolase CXE15-like</fullName>
    </submittedName>
</protein>